<gene>
    <name evidence="7" type="ORF">K8F61_15835</name>
</gene>
<dbReference type="EMBL" id="CP082781">
    <property type="protein sequence ID" value="UGS26094.1"/>
    <property type="molecule type" value="Genomic_DNA"/>
</dbReference>
<reference evidence="7 8" key="1">
    <citation type="submission" date="2023-01" db="EMBL/GenBank/DDBJ databases">
        <title>Characterization of estradiol degrading bacteria Microbacterium sp. MZT7 and reveal degrading genes through genome analysis.</title>
        <authorList>
            <person name="Hao P."/>
            <person name="Gao Y."/>
        </authorList>
    </citation>
    <scope>NUCLEOTIDE SEQUENCE [LARGE SCALE GENOMIC DNA]</scope>
    <source>
        <strain evidence="7 8">MZT7</strain>
    </source>
</reference>
<dbReference type="InterPro" id="IPR001851">
    <property type="entry name" value="ABC_transp_permease"/>
</dbReference>
<keyword evidence="2" id="KW-1003">Cell membrane</keyword>
<evidence type="ECO:0000256" key="4">
    <source>
        <dbReference type="ARBA" id="ARBA00022989"/>
    </source>
</evidence>
<protein>
    <submittedName>
        <fullName evidence="7">Branched-chain amino acid ABC transporter permease</fullName>
    </submittedName>
</protein>
<keyword evidence="5 6" id="KW-0472">Membrane</keyword>
<evidence type="ECO:0000256" key="2">
    <source>
        <dbReference type="ARBA" id="ARBA00022475"/>
    </source>
</evidence>
<accession>A0ABY3RPX3</accession>
<feature type="transmembrane region" description="Helical" evidence="6">
    <location>
        <begin position="229"/>
        <end position="250"/>
    </location>
</feature>
<feature type="transmembrane region" description="Helical" evidence="6">
    <location>
        <begin position="178"/>
        <end position="194"/>
    </location>
</feature>
<evidence type="ECO:0000256" key="1">
    <source>
        <dbReference type="ARBA" id="ARBA00004651"/>
    </source>
</evidence>
<keyword evidence="4 6" id="KW-1133">Transmembrane helix</keyword>
<feature type="transmembrane region" description="Helical" evidence="6">
    <location>
        <begin position="104"/>
        <end position="124"/>
    </location>
</feature>
<feature type="transmembrane region" description="Helical" evidence="6">
    <location>
        <begin position="262"/>
        <end position="291"/>
    </location>
</feature>
<feature type="transmembrane region" description="Helical" evidence="6">
    <location>
        <begin position="303"/>
        <end position="324"/>
    </location>
</feature>
<feature type="transmembrane region" description="Helical" evidence="6">
    <location>
        <begin position="130"/>
        <end position="149"/>
    </location>
</feature>
<dbReference type="RefSeq" id="WP_084344255.1">
    <property type="nucleotide sequence ID" value="NZ_CP082781.1"/>
</dbReference>
<name>A0ABY3RPX3_9MICO</name>
<comment type="subcellular location">
    <subcellularLocation>
        <location evidence="1">Cell membrane</location>
        <topology evidence="1">Multi-pass membrane protein</topology>
    </subcellularLocation>
</comment>
<dbReference type="Proteomes" id="UP001199642">
    <property type="component" value="Chromosome"/>
</dbReference>
<dbReference type="PANTHER" id="PTHR30482:SF10">
    <property type="entry name" value="HIGH-AFFINITY BRANCHED-CHAIN AMINO ACID TRANSPORT PROTEIN BRAE"/>
    <property type="match status" value="1"/>
</dbReference>
<evidence type="ECO:0000313" key="8">
    <source>
        <dbReference type="Proteomes" id="UP001199642"/>
    </source>
</evidence>
<dbReference type="CDD" id="cd06581">
    <property type="entry name" value="TM_PBP1_LivM_like"/>
    <property type="match status" value="1"/>
</dbReference>
<evidence type="ECO:0000256" key="5">
    <source>
        <dbReference type="ARBA" id="ARBA00023136"/>
    </source>
</evidence>
<sequence length="343" mass="35236">MTDRSLAVRETASPRTVPDGGARWRRLLPPALAVLGAGLLLAWAGGSGFKQDLLVLVAVYALIALGMYIPFVLAGSLSMAYAAYAAIGGYAVAIIATKTDLPVILGWVLGPAVSALVATILSLLTRRLSGFYLAAVTLLFSLAFEPWLIEAKELTGGSGGIGGIPAPVLFGWEPPRPLLVAGALLLVIVVTVLVERVRTGSWGVIVRTMRDVPSAVEAAGVRTTTLTTVALAVGAAVASLAGALFASFVLSITPETFTLSIVFMAIFIPLIGGQGSAWGCAVGAIIVVQLTLNMPGFEGSGQLVLAIGVLLILLVAPAGLLGYARRLLAGIRSRRARGGSDVA</sequence>
<feature type="transmembrane region" description="Helical" evidence="6">
    <location>
        <begin position="27"/>
        <end position="46"/>
    </location>
</feature>
<dbReference type="InterPro" id="IPR043428">
    <property type="entry name" value="LivM-like"/>
</dbReference>
<feature type="transmembrane region" description="Helical" evidence="6">
    <location>
        <begin position="53"/>
        <end position="73"/>
    </location>
</feature>
<evidence type="ECO:0000256" key="6">
    <source>
        <dbReference type="SAM" id="Phobius"/>
    </source>
</evidence>
<feature type="transmembrane region" description="Helical" evidence="6">
    <location>
        <begin position="79"/>
        <end position="97"/>
    </location>
</feature>
<proteinExistence type="predicted"/>
<organism evidence="7 8">
    <name type="scientific">Microbacterium resistens</name>
    <dbReference type="NCBI Taxonomy" id="156977"/>
    <lineage>
        <taxon>Bacteria</taxon>
        <taxon>Bacillati</taxon>
        <taxon>Actinomycetota</taxon>
        <taxon>Actinomycetes</taxon>
        <taxon>Micrococcales</taxon>
        <taxon>Microbacteriaceae</taxon>
        <taxon>Microbacterium</taxon>
    </lineage>
</organism>
<keyword evidence="8" id="KW-1185">Reference proteome</keyword>
<dbReference type="Pfam" id="PF02653">
    <property type="entry name" value="BPD_transp_2"/>
    <property type="match status" value="1"/>
</dbReference>
<evidence type="ECO:0000256" key="3">
    <source>
        <dbReference type="ARBA" id="ARBA00022692"/>
    </source>
</evidence>
<dbReference type="PANTHER" id="PTHR30482">
    <property type="entry name" value="HIGH-AFFINITY BRANCHED-CHAIN AMINO ACID TRANSPORT SYSTEM PERMEASE"/>
    <property type="match status" value="1"/>
</dbReference>
<keyword evidence="3 6" id="KW-0812">Transmembrane</keyword>
<evidence type="ECO:0000313" key="7">
    <source>
        <dbReference type="EMBL" id="UGS26094.1"/>
    </source>
</evidence>